<keyword evidence="2" id="KW-1185">Reference proteome</keyword>
<name>A0A835MJB2_9ROSI</name>
<evidence type="ECO:0000313" key="2">
    <source>
        <dbReference type="Proteomes" id="UP000657918"/>
    </source>
</evidence>
<dbReference type="Proteomes" id="UP000657918">
    <property type="component" value="Unassembled WGS sequence"/>
</dbReference>
<organism evidence="1 2">
    <name type="scientific">Salix dunnii</name>
    <dbReference type="NCBI Taxonomy" id="1413687"/>
    <lineage>
        <taxon>Eukaryota</taxon>
        <taxon>Viridiplantae</taxon>
        <taxon>Streptophyta</taxon>
        <taxon>Embryophyta</taxon>
        <taxon>Tracheophyta</taxon>
        <taxon>Spermatophyta</taxon>
        <taxon>Magnoliopsida</taxon>
        <taxon>eudicotyledons</taxon>
        <taxon>Gunneridae</taxon>
        <taxon>Pentapetalae</taxon>
        <taxon>rosids</taxon>
        <taxon>fabids</taxon>
        <taxon>Malpighiales</taxon>
        <taxon>Salicaceae</taxon>
        <taxon>Saliceae</taxon>
        <taxon>Salix</taxon>
    </lineage>
</organism>
<evidence type="ECO:0000313" key="1">
    <source>
        <dbReference type="EMBL" id="KAF9663021.1"/>
    </source>
</evidence>
<proteinExistence type="predicted"/>
<comment type="caution">
    <text evidence="1">The sequence shown here is derived from an EMBL/GenBank/DDBJ whole genome shotgun (WGS) entry which is preliminary data.</text>
</comment>
<dbReference type="EMBL" id="JADGMS010000018">
    <property type="protein sequence ID" value="KAF9663021.1"/>
    <property type="molecule type" value="Genomic_DNA"/>
</dbReference>
<sequence length="117" mass="13451">MKNFESPTLATGITDTWSSATRLSSFSLIEEIILHEARLAPITFLYAAERRFRSSMVSSSFSRDAETMTFAMQSFEKRIMFVNSTSYQPFSVLKHDIFVLINAYHSLILFTCQKFIV</sequence>
<dbReference type="OrthoDB" id="1833678at2759"/>
<reference evidence="1 2" key="1">
    <citation type="submission" date="2020-10" db="EMBL/GenBank/DDBJ databases">
        <title>Plant Genome Project.</title>
        <authorList>
            <person name="Zhang R.-G."/>
        </authorList>
    </citation>
    <scope>NUCLEOTIDE SEQUENCE [LARGE SCALE GENOMIC DNA]</scope>
    <source>
        <strain evidence="1">FAFU-HL-1</strain>
        <tissue evidence="1">Leaf</tissue>
    </source>
</reference>
<protein>
    <submittedName>
        <fullName evidence="1">Uncharacterized protein</fullName>
    </submittedName>
</protein>
<dbReference type="AlphaFoldDB" id="A0A835MJB2"/>
<gene>
    <name evidence="1" type="ORF">SADUNF_Sadunf18G0114900</name>
</gene>
<accession>A0A835MJB2</accession>